<proteinExistence type="predicted"/>
<dbReference type="HOGENOM" id="CLU_3136475_0_0_7"/>
<gene>
    <name evidence="1" type="ORF">HRAG_01815</name>
</gene>
<name>C3XIE0_9HELI</name>
<reference evidence="1 2" key="1">
    <citation type="journal article" date="2014" name="Genome Announc.">
        <title>Draft genome sequences of six enterohepatic helicobacter species isolated from humans and one from rhesus macaques.</title>
        <authorList>
            <person name="Shen Z."/>
            <person name="Sheh A."/>
            <person name="Young S.K."/>
            <person name="Abouelliel A."/>
            <person name="Ward D.V."/>
            <person name="Earl A.M."/>
            <person name="Fox J.G."/>
        </authorList>
    </citation>
    <scope>NUCLEOTIDE SEQUENCE [LARGE SCALE GENOMIC DNA]</scope>
    <source>
        <strain evidence="1 2">ATCC 43879</strain>
    </source>
</reference>
<dbReference type="Proteomes" id="UP000005085">
    <property type="component" value="Unassembled WGS sequence"/>
</dbReference>
<accession>C3XIE0</accession>
<dbReference type="RefSeq" id="WP_020995956.1">
    <property type="nucleotide sequence ID" value="NZ_KI392040.1"/>
</dbReference>
<evidence type="ECO:0000313" key="1">
    <source>
        <dbReference type="EMBL" id="EEO24758.2"/>
    </source>
</evidence>
<protein>
    <submittedName>
        <fullName evidence="1">Uncharacterized protein</fullName>
    </submittedName>
</protein>
<dbReference type="AlphaFoldDB" id="C3XIE0"/>
<sequence length="50" mass="5829">MLQKICDKPNSIDWQDLGFVYDEWFLFSQRSLENVMSDSSFNALGSVPIR</sequence>
<comment type="caution">
    <text evidence="1">The sequence shown here is derived from an EMBL/GenBank/DDBJ whole genome shotgun (WGS) entry which is preliminary data.</text>
</comment>
<evidence type="ECO:0000313" key="2">
    <source>
        <dbReference type="Proteomes" id="UP000005085"/>
    </source>
</evidence>
<dbReference type="EMBL" id="ACDN02000065">
    <property type="protein sequence ID" value="EEO24758.2"/>
    <property type="molecule type" value="Genomic_DNA"/>
</dbReference>
<keyword evidence="2" id="KW-1185">Reference proteome</keyword>
<organism evidence="1 2">
    <name type="scientific">Helicobacter bilis ATCC 43879</name>
    <dbReference type="NCBI Taxonomy" id="613026"/>
    <lineage>
        <taxon>Bacteria</taxon>
        <taxon>Pseudomonadati</taxon>
        <taxon>Campylobacterota</taxon>
        <taxon>Epsilonproteobacteria</taxon>
        <taxon>Campylobacterales</taxon>
        <taxon>Helicobacteraceae</taxon>
        <taxon>Helicobacter</taxon>
    </lineage>
</organism>